<evidence type="ECO:0000313" key="1">
    <source>
        <dbReference type="EMBL" id="AYV20665.1"/>
    </source>
</evidence>
<dbReference type="EMBL" id="CP033577">
    <property type="protein sequence ID" value="AYV20665.1"/>
    <property type="molecule type" value="Genomic_DNA"/>
</dbReference>
<dbReference type="RefSeq" id="WP_006069902.1">
    <property type="nucleotide sequence ID" value="NZ_CP033577.1"/>
</dbReference>
<gene>
    <name evidence="1" type="ORF">ECB94_04785</name>
</gene>
<dbReference type="Proteomes" id="UP000279760">
    <property type="component" value="Chromosome 1"/>
</dbReference>
<reference evidence="1 2" key="1">
    <citation type="submission" date="2018-11" db="EMBL/GenBank/DDBJ databases">
        <title>Complete Genome Sequence of Vbrio mediterranei 117-T6: a Potential Pathogen Bacteria Isolated from the Conchocelis of Pyropia.</title>
        <authorList>
            <person name="Liu Q."/>
        </authorList>
    </citation>
    <scope>NUCLEOTIDE SEQUENCE [LARGE SCALE GENOMIC DNA]</scope>
    <source>
        <strain evidence="1 2">117-T6</strain>
    </source>
</reference>
<sequence length="121" mass="13240">MNRVVHVPAHFCEVGKHEAVDYSDTPVWTKTGYSKSVIDSVRLTEDLQKAVETLNHDGYEVISITPITSGDYDFKALLEPGGRGDSGYGGYGYGYGFSYTQGLIVTAKRISSNQAPTPKPY</sequence>
<proteinExistence type="predicted"/>
<dbReference type="GeneID" id="64086972"/>
<organism evidence="1 2">
    <name type="scientific">Vibrio mediterranei</name>
    <dbReference type="NCBI Taxonomy" id="689"/>
    <lineage>
        <taxon>Bacteria</taxon>
        <taxon>Pseudomonadati</taxon>
        <taxon>Pseudomonadota</taxon>
        <taxon>Gammaproteobacteria</taxon>
        <taxon>Vibrionales</taxon>
        <taxon>Vibrionaceae</taxon>
        <taxon>Vibrio</taxon>
    </lineage>
</organism>
<accession>A0A3G4V843</accession>
<evidence type="ECO:0000313" key="2">
    <source>
        <dbReference type="Proteomes" id="UP000279760"/>
    </source>
</evidence>
<dbReference type="AlphaFoldDB" id="A0A3G4V843"/>
<name>A0A3G4V843_9VIBR</name>
<protein>
    <submittedName>
        <fullName evidence="1">Uncharacterized protein</fullName>
    </submittedName>
</protein>